<evidence type="ECO:0000256" key="1">
    <source>
        <dbReference type="SAM" id="MobiDB-lite"/>
    </source>
</evidence>
<feature type="region of interest" description="Disordered" evidence="1">
    <location>
        <begin position="359"/>
        <end position="380"/>
    </location>
</feature>
<dbReference type="PANTHER" id="PTHR43881:SF1">
    <property type="entry name" value="GAMMA-GLUTAMYLTRANSPEPTIDASE (AFU_ORTHOLOGUE AFUA_4G13580)"/>
    <property type="match status" value="1"/>
</dbReference>
<dbReference type="EMBL" id="AXCY01000060">
    <property type="protein sequence ID" value="KGM10183.1"/>
    <property type="molecule type" value="Genomic_DNA"/>
</dbReference>
<reference evidence="2 3" key="1">
    <citation type="submission" date="2013-08" db="EMBL/GenBank/DDBJ databases">
        <title>Genome sequencing of Cellulomonas carbonis T26.</title>
        <authorList>
            <person name="Chen F."/>
            <person name="Li Y."/>
            <person name="Wang G."/>
        </authorList>
    </citation>
    <scope>NUCLEOTIDE SEQUENCE [LARGE SCALE GENOMIC DNA]</scope>
    <source>
        <strain evidence="2 3">T26</strain>
    </source>
</reference>
<accession>A0A0A0BNX0</accession>
<dbReference type="Proteomes" id="UP000029839">
    <property type="component" value="Unassembled WGS sequence"/>
</dbReference>
<dbReference type="InterPro" id="IPR043137">
    <property type="entry name" value="GGT_ssub_C"/>
</dbReference>
<protein>
    <submittedName>
        <fullName evidence="2">Gamma-glutamyltransferase</fullName>
    </submittedName>
</protein>
<dbReference type="InterPro" id="IPR043138">
    <property type="entry name" value="GGT_lsub"/>
</dbReference>
<evidence type="ECO:0000313" key="2">
    <source>
        <dbReference type="EMBL" id="KGM10183.1"/>
    </source>
</evidence>
<dbReference type="Pfam" id="PF01019">
    <property type="entry name" value="G_glu_transpept"/>
    <property type="match status" value="1"/>
</dbReference>
<dbReference type="Gene3D" id="1.10.246.130">
    <property type="match status" value="1"/>
</dbReference>
<dbReference type="InterPro" id="IPR029055">
    <property type="entry name" value="Ntn_hydrolases_N"/>
</dbReference>
<evidence type="ECO:0000313" key="3">
    <source>
        <dbReference type="Proteomes" id="UP000029839"/>
    </source>
</evidence>
<dbReference type="PANTHER" id="PTHR43881">
    <property type="entry name" value="GAMMA-GLUTAMYLTRANSPEPTIDASE (AFU_ORTHOLOGUE AFUA_4G13580)"/>
    <property type="match status" value="1"/>
</dbReference>
<reference evidence="2 3" key="2">
    <citation type="journal article" date="2015" name="Stand. Genomic Sci.">
        <title>Draft genome sequence of Cellulomonas carbonis T26(T) and comparative analysis of six Cellulomonas genomes.</title>
        <authorList>
            <person name="Zhuang W."/>
            <person name="Zhang S."/>
            <person name="Xia X."/>
            <person name="Wang G."/>
        </authorList>
    </citation>
    <scope>NUCLEOTIDE SEQUENCE [LARGE SCALE GENOMIC DNA]</scope>
    <source>
        <strain evidence="2 3">T26</strain>
    </source>
</reference>
<comment type="caution">
    <text evidence="2">The sequence shown here is derived from an EMBL/GenBank/DDBJ whole genome shotgun (WGS) entry which is preliminary data.</text>
</comment>
<organism evidence="2 3">
    <name type="scientific">Cellulomonas carbonis T26</name>
    <dbReference type="NCBI Taxonomy" id="947969"/>
    <lineage>
        <taxon>Bacteria</taxon>
        <taxon>Bacillati</taxon>
        <taxon>Actinomycetota</taxon>
        <taxon>Actinomycetes</taxon>
        <taxon>Micrococcales</taxon>
        <taxon>Cellulomonadaceae</taxon>
        <taxon>Cellulomonas</taxon>
    </lineage>
</organism>
<gene>
    <name evidence="2" type="ORF">N868_16365</name>
</gene>
<dbReference type="AlphaFoldDB" id="A0A0A0BNX0"/>
<dbReference type="GO" id="GO:0016740">
    <property type="term" value="F:transferase activity"/>
    <property type="evidence" value="ECO:0007669"/>
    <property type="project" value="UniProtKB-KW"/>
</dbReference>
<keyword evidence="2" id="KW-0808">Transferase</keyword>
<proteinExistence type="predicted"/>
<feature type="region of interest" description="Disordered" evidence="1">
    <location>
        <begin position="394"/>
        <end position="419"/>
    </location>
</feature>
<dbReference type="InterPro" id="IPR052896">
    <property type="entry name" value="GGT-like_enzyme"/>
</dbReference>
<keyword evidence="3" id="KW-1185">Reference proteome</keyword>
<dbReference type="SUPFAM" id="SSF56235">
    <property type="entry name" value="N-terminal nucleophile aminohydrolases (Ntn hydrolases)"/>
    <property type="match status" value="1"/>
</dbReference>
<name>A0A0A0BNX0_9CELL</name>
<sequence length="613" mass="64439">MTPASRPFTTRPELVGTTGMVASTHWLASQSGMAVLEAGGNAFDAAVAAGLVLHVVEPHLNGLGGDLPLVACTAGGDPFVLCGQGTAPAAATPEAFAALGLDHVPGTGLLAAVVPGAFGTWLDLLARYGTWHVADVLRYAIGYARDGFPLIPQAATTIGAVAHHFRSHWPTSAETYLPDGAVPEPMSRFRLPVLAATLERIADESRAAGPSREAGIEAARRAFYEGFVAEEIGRFCATQSLVDSTGHAHGGLLTADDLTAWRVREEAPATLEVAGRTVAKTGPWGQGPVLLQHLALLTGMDLADTRPGTAELVHAVVETAKLAYADRDHWYGDPDRTDVPLEALLSSAYADERRRLVSPDAADDVAPGSPDGRPAPPLPPAVAERVAAAVAARRAGRSVSPATRAAGVGEPTIARDGSTRGDTCHLDVVDRWGNVVSATPSGAWLQSSPVIPTLGFQLPTRAQMFWVEDGFPGSVAPRKRPRTTLSPTLVLRDGRPEIACGTPGGDQQDQWQVPFLLNHLVFGMGLQEAIDAPTFHTTHLVSSFDPRDLDPAGVHVEERFGPEVVGELRRRGHEVTVTAPWSLGRLSAAAIGHDGMLHAAANPRGMQGYAVGR</sequence>
<dbReference type="PRINTS" id="PR01210">
    <property type="entry name" value="GGTRANSPTASE"/>
</dbReference>
<dbReference type="Gene3D" id="3.60.20.40">
    <property type="match status" value="1"/>
</dbReference>